<organism evidence="2 3">
    <name type="scientific">Phaeobacter italicus</name>
    <dbReference type="NCBI Taxonomy" id="481446"/>
    <lineage>
        <taxon>Bacteria</taxon>
        <taxon>Pseudomonadati</taxon>
        <taxon>Pseudomonadota</taxon>
        <taxon>Alphaproteobacteria</taxon>
        <taxon>Rhodobacterales</taxon>
        <taxon>Roseobacteraceae</taxon>
        <taxon>Phaeobacter</taxon>
    </lineage>
</organism>
<reference evidence="2 3" key="1">
    <citation type="submission" date="2015-05" db="EMBL/GenBank/DDBJ databases">
        <authorList>
            <person name="Rodrigo-Torres Lidia"/>
            <person name="Arahal R.David."/>
        </authorList>
    </citation>
    <scope>NUCLEOTIDE SEQUENCE [LARGE SCALE GENOMIC DNA]</scope>
    <source>
        <strain evidence="2 3">CECT 7321</strain>
    </source>
</reference>
<sequence>MYELLVWAGAALSVVGLAGLIWSVVRVASAKRQKLADEELRAVIQGVLPYNLGALFLSVIGLMLVMLGLTLGA</sequence>
<keyword evidence="3" id="KW-1185">Reference proteome</keyword>
<dbReference type="EMBL" id="CVRL01000025">
    <property type="protein sequence ID" value="CRL11092.1"/>
    <property type="molecule type" value="Genomic_DNA"/>
</dbReference>
<dbReference type="OrthoDB" id="7875737at2"/>
<accession>A0A0H5D1K2</accession>
<proteinExistence type="predicted"/>
<evidence type="ECO:0000313" key="3">
    <source>
        <dbReference type="Proteomes" id="UP000043764"/>
    </source>
</evidence>
<evidence type="ECO:0000313" key="2">
    <source>
        <dbReference type="EMBL" id="CRL11092.1"/>
    </source>
</evidence>
<protein>
    <submittedName>
        <fullName evidence="2">Uncharacterized protein</fullName>
    </submittedName>
</protein>
<dbReference type="RefSeq" id="WP_008560727.1">
    <property type="nucleotide sequence ID" value="NZ_BSKQ01000001.1"/>
</dbReference>
<keyword evidence="1" id="KW-0472">Membrane</keyword>
<gene>
    <name evidence="2" type="ORF">NIT7321_01941</name>
</gene>
<keyword evidence="1" id="KW-0812">Transmembrane</keyword>
<evidence type="ECO:0000256" key="1">
    <source>
        <dbReference type="SAM" id="Phobius"/>
    </source>
</evidence>
<dbReference type="AlphaFoldDB" id="A0A0H5D1K2"/>
<dbReference type="Proteomes" id="UP000043764">
    <property type="component" value="Unassembled WGS sequence"/>
</dbReference>
<dbReference type="STRING" id="481446.NIT7645_01040"/>
<dbReference type="GeneID" id="78396440"/>
<name>A0A0H5D1K2_9RHOB</name>
<keyword evidence="1" id="KW-1133">Transmembrane helix</keyword>
<feature type="transmembrane region" description="Helical" evidence="1">
    <location>
        <begin position="54"/>
        <end position="72"/>
    </location>
</feature>